<name>A0ABY8CVZ2_9HYPH</name>
<evidence type="ECO:0000256" key="1">
    <source>
        <dbReference type="ARBA" id="ARBA00022729"/>
    </source>
</evidence>
<dbReference type="PANTHER" id="PTHR43037">
    <property type="entry name" value="UNNAMED PRODUCT-RELATED"/>
    <property type="match status" value="1"/>
</dbReference>
<evidence type="ECO:0000259" key="3">
    <source>
        <dbReference type="Pfam" id="PF00326"/>
    </source>
</evidence>
<dbReference type="InterPro" id="IPR050955">
    <property type="entry name" value="Plant_Biomass_Hydrol_Est"/>
</dbReference>
<feature type="domain" description="Esterase Ig-like N-terminal" evidence="4">
    <location>
        <begin position="38"/>
        <end position="145"/>
    </location>
</feature>
<dbReference type="InterPro" id="IPR006311">
    <property type="entry name" value="TAT_signal"/>
</dbReference>
<organism evidence="5 6">
    <name type="scientific">Sinorhizobium numidicum</name>
    <dbReference type="NCBI Taxonomy" id="680248"/>
    <lineage>
        <taxon>Bacteria</taxon>
        <taxon>Pseudomonadati</taxon>
        <taxon>Pseudomonadota</taxon>
        <taxon>Alphaproteobacteria</taxon>
        <taxon>Hyphomicrobiales</taxon>
        <taxon>Rhizobiaceae</taxon>
        <taxon>Sinorhizobium/Ensifer group</taxon>
        <taxon>Sinorhizobium</taxon>
    </lineage>
</organism>
<dbReference type="RefSeq" id="WP_280733545.1">
    <property type="nucleotide sequence ID" value="NZ_CP120368.1"/>
</dbReference>
<evidence type="ECO:0000313" key="6">
    <source>
        <dbReference type="Proteomes" id="UP001235547"/>
    </source>
</evidence>
<dbReference type="Pfam" id="PF18435">
    <property type="entry name" value="EstA_Ig_like"/>
    <property type="match status" value="1"/>
</dbReference>
<evidence type="ECO:0000256" key="2">
    <source>
        <dbReference type="SAM" id="SignalP"/>
    </source>
</evidence>
<gene>
    <name evidence="5" type="ORF">PYH38_005128</name>
</gene>
<reference evidence="5 6" key="1">
    <citation type="submission" date="2023-03" db="EMBL/GenBank/DDBJ databases">
        <authorList>
            <person name="Kaur S."/>
            <person name="Espinosa-Saiz D."/>
            <person name="Velazquez E."/>
            <person name="Menendez E."/>
            <person name="diCenzo G.C."/>
        </authorList>
    </citation>
    <scope>NUCLEOTIDE SEQUENCE [LARGE SCALE GENOMIC DNA]</scope>
    <source>
        <strain evidence="5 6">LMG 27395</strain>
    </source>
</reference>
<sequence length="425" mass="45728">MHSRRDFLANGLGAGAAALCASILAAYAAGGPEHVQSAIAITEVFGDGQKFTAVALEYDQDIDSSKLSTSTFSVQGRTITNVYANRVAAPAGEGANGKYAIIELSPDDPDAALYVLDKRTVARKEAKASVTQTGPVSTTGGDTYAASADAIATNSIANLVVDDFRQLEYKDPETRDILNYNLFVPKNYDKAKSYPLVLFMHDAGATSAITDTTLVQGLGAVVWASPADQAKREAFVLAPQYPTPVVNDKSEASSYLDTTVNLINKLMSEYSIDRNRLYATGQSGGAMMSIAMNIKYPDLFAASFLVAGQWDPAKVKPLAEDKLWIMVSEGDLKAYRGQNAITAVLEEEGAKVSRAVWNGRSTPEEFEAAVEKMEAEGSPVNYVALRKGTVVPPGQPDDGGSNHVNTWRIAYTIEGIRDWIFKQRK</sequence>
<evidence type="ECO:0008006" key="7">
    <source>
        <dbReference type="Google" id="ProtNLM"/>
    </source>
</evidence>
<dbReference type="PANTHER" id="PTHR43037:SF1">
    <property type="entry name" value="BLL1128 PROTEIN"/>
    <property type="match status" value="1"/>
</dbReference>
<evidence type="ECO:0000313" key="5">
    <source>
        <dbReference type="EMBL" id="WEX82801.1"/>
    </source>
</evidence>
<protein>
    <recommendedName>
        <fullName evidence="7">Esterase Ig-like N-terminal domain-containing protein</fullName>
    </recommendedName>
</protein>
<dbReference type="PROSITE" id="PS51318">
    <property type="entry name" value="TAT"/>
    <property type="match status" value="1"/>
</dbReference>
<dbReference type="Gene3D" id="2.60.40.2180">
    <property type="match status" value="1"/>
</dbReference>
<proteinExistence type="predicted"/>
<dbReference type="InterPro" id="IPR001375">
    <property type="entry name" value="Peptidase_S9_cat"/>
</dbReference>
<feature type="signal peptide" evidence="2">
    <location>
        <begin position="1"/>
        <end position="28"/>
    </location>
</feature>
<keyword evidence="6" id="KW-1185">Reference proteome</keyword>
<keyword evidence="1 2" id="KW-0732">Signal</keyword>
<dbReference type="SUPFAM" id="SSF53474">
    <property type="entry name" value="alpha/beta-Hydrolases"/>
    <property type="match status" value="1"/>
</dbReference>
<feature type="chain" id="PRO_5046959300" description="Esterase Ig-like N-terminal domain-containing protein" evidence="2">
    <location>
        <begin position="29"/>
        <end position="425"/>
    </location>
</feature>
<evidence type="ECO:0000259" key="4">
    <source>
        <dbReference type="Pfam" id="PF18435"/>
    </source>
</evidence>
<dbReference type="Pfam" id="PF00326">
    <property type="entry name" value="Peptidase_S9"/>
    <property type="match status" value="1"/>
</dbReference>
<feature type="domain" description="Peptidase S9 prolyl oligopeptidase catalytic" evidence="3">
    <location>
        <begin position="260"/>
        <end position="311"/>
    </location>
</feature>
<accession>A0ABY8CVZ2</accession>
<dbReference type="InterPro" id="IPR029058">
    <property type="entry name" value="AB_hydrolase_fold"/>
</dbReference>
<dbReference type="InterPro" id="IPR041172">
    <property type="entry name" value="EstA_Ig-like_N"/>
</dbReference>
<dbReference type="Gene3D" id="3.40.50.1820">
    <property type="entry name" value="alpha/beta hydrolase"/>
    <property type="match status" value="1"/>
</dbReference>
<dbReference type="Proteomes" id="UP001235547">
    <property type="component" value="Chromosome 1"/>
</dbReference>
<dbReference type="EMBL" id="CP120371">
    <property type="protein sequence ID" value="WEX82801.1"/>
    <property type="molecule type" value="Genomic_DNA"/>
</dbReference>